<dbReference type="Gene3D" id="1.20.1250.20">
    <property type="entry name" value="MFS general substrate transporter like domains"/>
    <property type="match status" value="1"/>
</dbReference>
<feature type="transmembrane region" description="Helical" evidence="8">
    <location>
        <begin position="396"/>
        <end position="412"/>
    </location>
</feature>
<feature type="transmembrane region" description="Helical" evidence="8">
    <location>
        <begin position="87"/>
        <end position="105"/>
    </location>
</feature>
<dbReference type="PROSITE" id="PS50850">
    <property type="entry name" value="MFS"/>
    <property type="match status" value="1"/>
</dbReference>
<keyword evidence="6 8" id="KW-0472">Membrane</keyword>
<evidence type="ECO:0000256" key="8">
    <source>
        <dbReference type="SAM" id="Phobius"/>
    </source>
</evidence>
<dbReference type="PANTHER" id="PTHR48022:SF68">
    <property type="entry name" value="MAJOR FACILITATOR SUPERFAMILY (MFS) PROFILE DOMAIN-CONTAINING PROTEIN-RELATED"/>
    <property type="match status" value="1"/>
</dbReference>
<dbReference type="InterPro" id="IPR050360">
    <property type="entry name" value="MFS_Sugar_Transporters"/>
</dbReference>
<protein>
    <submittedName>
        <fullName evidence="10">Sugar and other transporter</fullName>
    </submittedName>
</protein>
<dbReference type="GO" id="GO:0005351">
    <property type="term" value="F:carbohydrate:proton symporter activity"/>
    <property type="evidence" value="ECO:0007669"/>
    <property type="project" value="TreeGrafter"/>
</dbReference>
<dbReference type="OrthoDB" id="6612291at2759"/>
<reference evidence="11" key="1">
    <citation type="submission" date="2017-02" db="EMBL/GenBank/DDBJ databases">
        <authorList>
            <person name="Tafer H."/>
            <person name="Lopandic K."/>
        </authorList>
    </citation>
    <scope>NUCLEOTIDE SEQUENCE [LARGE SCALE GENOMIC DNA]</scope>
    <source>
        <strain evidence="11">CBS 366.77</strain>
    </source>
</reference>
<dbReference type="AlphaFoldDB" id="A0A3A2ZC67"/>
<feature type="transmembrane region" description="Helical" evidence="8">
    <location>
        <begin position="180"/>
        <end position="197"/>
    </location>
</feature>
<dbReference type="SUPFAM" id="SSF103473">
    <property type="entry name" value="MFS general substrate transporter"/>
    <property type="match status" value="1"/>
</dbReference>
<feature type="transmembrane region" description="Helical" evidence="8">
    <location>
        <begin position="330"/>
        <end position="353"/>
    </location>
</feature>
<dbReference type="Pfam" id="PF00083">
    <property type="entry name" value="Sugar_tr"/>
    <property type="match status" value="1"/>
</dbReference>
<dbReference type="InterPro" id="IPR020846">
    <property type="entry name" value="MFS_dom"/>
</dbReference>
<dbReference type="PROSITE" id="PS00216">
    <property type="entry name" value="SUGAR_TRANSPORT_1"/>
    <property type="match status" value="1"/>
</dbReference>
<feature type="transmembrane region" description="Helical" evidence="8">
    <location>
        <begin position="424"/>
        <end position="445"/>
    </location>
</feature>
<evidence type="ECO:0000259" key="9">
    <source>
        <dbReference type="PROSITE" id="PS50850"/>
    </source>
</evidence>
<feature type="transmembrane region" description="Helical" evidence="8">
    <location>
        <begin position="111"/>
        <end position="132"/>
    </location>
</feature>
<dbReference type="FunFam" id="1.20.1250.20:FF:000090">
    <property type="entry name" value="MFS sugar transporter, putative"/>
    <property type="match status" value="1"/>
</dbReference>
<name>A0A3A2ZC67_9EURO</name>
<comment type="caution">
    <text evidence="10">The sequence shown here is derived from an EMBL/GenBank/DDBJ whole genome shotgun (WGS) entry which is preliminary data.</text>
</comment>
<feature type="transmembrane region" description="Helical" evidence="8">
    <location>
        <begin position="144"/>
        <end position="168"/>
    </location>
</feature>
<dbReference type="GO" id="GO:0016020">
    <property type="term" value="C:membrane"/>
    <property type="evidence" value="ECO:0007669"/>
    <property type="project" value="UniProtKB-SubCell"/>
</dbReference>
<keyword evidence="11" id="KW-1185">Reference proteome</keyword>
<keyword evidence="3 7" id="KW-0813">Transport</keyword>
<evidence type="ECO:0000256" key="7">
    <source>
        <dbReference type="RuleBase" id="RU003346"/>
    </source>
</evidence>
<keyword evidence="4 8" id="KW-0812">Transmembrane</keyword>
<evidence type="ECO:0000256" key="5">
    <source>
        <dbReference type="ARBA" id="ARBA00022989"/>
    </source>
</evidence>
<gene>
    <name evidence="10" type="ORF">PHISCL_06953</name>
</gene>
<feature type="transmembrane region" description="Helical" evidence="8">
    <location>
        <begin position="302"/>
        <end position="323"/>
    </location>
</feature>
<feature type="transmembrane region" description="Helical" evidence="8">
    <location>
        <begin position="263"/>
        <end position="282"/>
    </location>
</feature>
<comment type="similarity">
    <text evidence="2 7">Belongs to the major facilitator superfamily. Sugar transporter (TC 2.A.1.1) family.</text>
</comment>
<keyword evidence="5 8" id="KW-1133">Transmembrane helix</keyword>
<dbReference type="NCBIfam" id="TIGR00879">
    <property type="entry name" value="SP"/>
    <property type="match status" value="1"/>
</dbReference>
<dbReference type="Proteomes" id="UP000266188">
    <property type="component" value="Unassembled WGS sequence"/>
</dbReference>
<dbReference type="PANTHER" id="PTHR48022">
    <property type="entry name" value="PLASTIDIC GLUCOSE TRANSPORTER 4"/>
    <property type="match status" value="1"/>
</dbReference>
<feature type="transmembrane region" description="Helical" evidence="8">
    <location>
        <begin position="359"/>
        <end position="384"/>
    </location>
</feature>
<feature type="transmembrane region" description="Helical" evidence="8">
    <location>
        <begin position="60"/>
        <end position="80"/>
    </location>
</feature>
<proteinExistence type="inferred from homology"/>
<feature type="transmembrane region" description="Helical" evidence="8">
    <location>
        <begin position="12"/>
        <end position="29"/>
    </location>
</feature>
<evidence type="ECO:0000313" key="10">
    <source>
        <dbReference type="EMBL" id="RJE20708.1"/>
    </source>
</evidence>
<evidence type="ECO:0000256" key="3">
    <source>
        <dbReference type="ARBA" id="ARBA00022448"/>
    </source>
</evidence>
<dbReference type="InterPro" id="IPR036259">
    <property type="entry name" value="MFS_trans_sf"/>
</dbReference>
<dbReference type="EMBL" id="MVGC01000283">
    <property type="protein sequence ID" value="RJE20708.1"/>
    <property type="molecule type" value="Genomic_DNA"/>
</dbReference>
<organism evidence="10 11">
    <name type="scientific">Aspergillus sclerotialis</name>
    <dbReference type="NCBI Taxonomy" id="2070753"/>
    <lineage>
        <taxon>Eukaryota</taxon>
        <taxon>Fungi</taxon>
        <taxon>Dikarya</taxon>
        <taxon>Ascomycota</taxon>
        <taxon>Pezizomycotina</taxon>
        <taxon>Eurotiomycetes</taxon>
        <taxon>Eurotiomycetidae</taxon>
        <taxon>Eurotiales</taxon>
        <taxon>Aspergillaceae</taxon>
        <taxon>Aspergillus</taxon>
        <taxon>Aspergillus subgen. Polypaecilum</taxon>
    </lineage>
</organism>
<comment type="subcellular location">
    <subcellularLocation>
        <location evidence="1">Membrane</location>
        <topology evidence="1">Multi-pass membrane protein</topology>
    </subcellularLocation>
</comment>
<dbReference type="PRINTS" id="PR00171">
    <property type="entry name" value="SUGRTRNSPORT"/>
</dbReference>
<evidence type="ECO:0000313" key="11">
    <source>
        <dbReference type="Proteomes" id="UP000266188"/>
    </source>
</evidence>
<dbReference type="InterPro" id="IPR005829">
    <property type="entry name" value="Sugar_transporter_CS"/>
</dbReference>
<dbReference type="InterPro" id="IPR003663">
    <property type="entry name" value="Sugar/inositol_transpt"/>
</dbReference>
<evidence type="ECO:0000256" key="4">
    <source>
        <dbReference type="ARBA" id="ARBA00022692"/>
    </source>
</evidence>
<accession>A0A3A2ZC67</accession>
<dbReference type="InterPro" id="IPR005828">
    <property type="entry name" value="MFS_sugar_transport-like"/>
</dbReference>
<evidence type="ECO:0000256" key="6">
    <source>
        <dbReference type="ARBA" id="ARBA00023136"/>
    </source>
</evidence>
<sequence>MAPYFGLRGSSLTIAISIIAATGFGLQGYDQTVANGLLTLPTFLHTFPETKDSTIQGTTVAIYEVGCAIGALTCAFVGDIFGRTRTIFSAGCIVLIGIILESTSFDLPQLIVSRVICGLGVGAFTATIPMYVSESVNARKRGRLVLTQGFFAVGGIVLASWIEFGLYFLPNNPVNWRFPFAFQAVFALIATIFILFMPESPRWLVKRDRLDDARTIVGCLEDQPEDSDTVAHEMNIMLETFAEEQRSSANVFSMGPERLFHRAVLAVLVNTLAQMSGVNIVTFYSTTILEEHLGYSGTISRVVTGCIQIWQFLSAGLAILIIDRFGRRKLLMMGAAGLCIAQTGLAGCTSHLSSTSVSGAAIFFYFVAMFCFPIGLFLLPFMYAAEIAPLPIRAKVAAAASCANWLFNFLVAEVTPTATANIGYRYYIVYAVINFTSFFVFYFFYPETKGRTLEEIDNIFIQSKNIFDPVRIEKNMPKGELQVADTEKAVAIEVEERA</sequence>
<feature type="domain" description="Major facilitator superfamily (MFS) profile" evidence="9">
    <location>
        <begin position="16"/>
        <end position="449"/>
    </location>
</feature>
<evidence type="ECO:0000256" key="1">
    <source>
        <dbReference type="ARBA" id="ARBA00004141"/>
    </source>
</evidence>
<dbReference type="PROSITE" id="PS00217">
    <property type="entry name" value="SUGAR_TRANSPORT_2"/>
    <property type="match status" value="1"/>
</dbReference>
<evidence type="ECO:0000256" key="2">
    <source>
        <dbReference type="ARBA" id="ARBA00010992"/>
    </source>
</evidence>